<evidence type="ECO:0000313" key="3">
    <source>
        <dbReference type="Proteomes" id="UP001324427"/>
    </source>
</evidence>
<protein>
    <submittedName>
        <fullName evidence="2">Uncharacterized protein</fullName>
    </submittedName>
</protein>
<accession>A0AAV9JGD3</accession>
<feature type="region of interest" description="Disordered" evidence="1">
    <location>
        <begin position="1"/>
        <end position="26"/>
    </location>
</feature>
<sequence>MPGDKQRSRDRTIEQDETDDSEDHCTPSRQLIGELAATLSTSSCSLATGSADLLDRVMTLPDEIKELIIGPRVTVGIVDTMMLYRARYALMRPDLKLAVLQPFEKHKRLHQIATEQFYKANVFHASVTFYELASGNSYPVLGDDWESRDRIRHLDFAMEIPMTQASIDPHKAADIGREHRKALTQLPAEYPQLRTLRIILKHDPKHCGLKVPYPGQKHEITAWESRCLLTSIISGLQACTSPHLRSKEVRLDQTTYWERVAGVVREPVAVDGRNRGIDEIVWKVLGLPLSVTSI</sequence>
<proteinExistence type="predicted"/>
<gene>
    <name evidence="2" type="ORF">LTR36_004464</name>
</gene>
<keyword evidence="3" id="KW-1185">Reference proteome</keyword>
<dbReference type="AlphaFoldDB" id="A0AAV9JGD3"/>
<evidence type="ECO:0000256" key="1">
    <source>
        <dbReference type="SAM" id="MobiDB-lite"/>
    </source>
</evidence>
<organism evidence="2 3">
    <name type="scientific">Oleoguttula mirabilis</name>
    <dbReference type="NCBI Taxonomy" id="1507867"/>
    <lineage>
        <taxon>Eukaryota</taxon>
        <taxon>Fungi</taxon>
        <taxon>Dikarya</taxon>
        <taxon>Ascomycota</taxon>
        <taxon>Pezizomycotina</taxon>
        <taxon>Dothideomycetes</taxon>
        <taxon>Dothideomycetidae</taxon>
        <taxon>Mycosphaerellales</taxon>
        <taxon>Teratosphaeriaceae</taxon>
        <taxon>Oleoguttula</taxon>
    </lineage>
</organism>
<reference evidence="2 3" key="1">
    <citation type="submission" date="2021-11" db="EMBL/GenBank/DDBJ databases">
        <title>Black yeast isolated from Biological Soil Crust.</title>
        <authorList>
            <person name="Kurbessoian T."/>
        </authorList>
    </citation>
    <scope>NUCLEOTIDE SEQUENCE [LARGE SCALE GENOMIC DNA]</scope>
    <source>
        <strain evidence="2 3">CCFEE 5522</strain>
    </source>
</reference>
<dbReference type="EMBL" id="JAVFHQ010000026">
    <property type="protein sequence ID" value="KAK4544254.1"/>
    <property type="molecule type" value="Genomic_DNA"/>
</dbReference>
<comment type="caution">
    <text evidence="2">The sequence shown here is derived from an EMBL/GenBank/DDBJ whole genome shotgun (WGS) entry which is preliminary data.</text>
</comment>
<evidence type="ECO:0000313" key="2">
    <source>
        <dbReference type="EMBL" id="KAK4544254.1"/>
    </source>
</evidence>
<dbReference type="Proteomes" id="UP001324427">
    <property type="component" value="Unassembled WGS sequence"/>
</dbReference>
<name>A0AAV9JGD3_9PEZI</name>
<feature type="compositionally biased region" description="Basic and acidic residues" evidence="1">
    <location>
        <begin position="1"/>
        <end position="14"/>
    </location>
</feature>